<evidence type="ECO:0000313" key="2">
    <source>
        <dbReference type="EMBL" id="MBB5849567.1"/>
    </source>
</evidence>
<reference evidence="2 3" key="1">
    <citation type="submission" date="2020-08" db="EMBL/GenBank/DDBJ databases">
        <title>Sequencing the genomes of 1000 actinobacteria strains.</title>
        <authorList>
            <person name="Klenk H.-P."/>
        </authorList>
    </citation>
    <scope>NUCLEOTIDE SEQUENCE [LARGE SCALE GENOMIC DNA]</scope>
    <source>
        <strain evidence="2 3">DSM 17945</strain>
    </source>
</reference>
<dbReference type="RefSeq" id="WP_246416947.1">
    <property type="nucleotide sequence ID" value="NZ_BAABAG010000018.1"/>
</dbReference>
<name>A0A7W9JLP7_9MICC</name>
<keyword evidence="2" id="KW-0418">Kinase</keyword>
<evidence type="ECO:0000313" key="3">
    <source>
        <dbReference type="Proteomes" id="UP000567246"/>
    </source>
</evidence>
<dbReference type="Proteomes" id="UP000567246">
    <property type="component" value="Unassembled WGS sequence"/>
</dbReference>
<organism evidence="2 3">
    <name type="scientific">Micrococcus endophyticus</name>
    <dbReference type="NCBI Taxonomy" id="455343"/>
    <lineage>
        <taxon>Bacteria</taxon>
        <taxon>Bacillati</taxon>
        <taxon>Actinomycetota</taxon>
        <taxon>Actinomycetes</taxon>
        <taxon>Micrococcales</taxon>
        <taxon>Micrococcaceae</taxon>
        <taxon>Micrococcus</taxon>
    </lineage>
</organism>
<keyword evidence="2" id="KW-0808">Transferase</keyword>
<dbReference type="GO" id="GO:0016301">
    <property type="term" value="F:kinase activity"/>
    <property type="evidence" value="ECO:0007669"/>
    <property type="project" value="UniProtKB-KW"/>
</dbReference>
<comment type="caution">
    <text evidence="2">The sequence shown here is derived from an EMBL/GenBank/DDBJ whole genome shotgun (WGS) entry which is preliminary data.</text>
</comment>
<protein>
    <submittedName>
        <fullName evidence="2">Signal transduction histidine kinase</fullName>
    </submittedName>
</protein>
<dbReference type="EMBL" id="JACHMW010000001">
    <property type="protein sequence ID" value="MBB5849567.1"/>
    <property type="molecule type" value="Genomic_DNA"/>
</dbReference>
<accession>A0A7W9JLP7</accession>
<evidence type="ECO:0000256" key="1">
    <source>
        <dbReference type="SAM" id="MobiDB-lite"/>
    </source>
</evidence>
<proteinExistence type="predicted"/>
<keyword evidence="3" id="KW-1185">Reference proteome</keyword>
<gene>
    <name evidence="2" type="ORF">HDA33_002131</name>
</gene>
<dbReference type="AlphaFoldDB" id="A0A7W9JLP7"/>
<feature type="region of interest" description="Disordered" evidence="1">
    <location>
        <begin position="1"/>
        <end position="35"/>
    </location>
</feature>
<feature type="compositionally biased region" description="Low complexity" evidence="1">
    <location>
        <begin position="16"/>
        <end position="34"/>
    </location>
</feature>
<sequence length="69" mass="7427">MTPSQHHPRRTGDGPGRAPDAGPRPRSAGAAGLRGLEESLRTRVDAYGGECAVRADADRLRLEVLLPRR</sequence>